<reference evidence="1" key="1">
    <citation type="submission" date="2020-05" db="EMBL/GenBank/DDBJ databases">
        <authorList>
            <person name="Chiriac C."/>
            <person name="Salcher M."/>
            <person name="Ghai R."/>
            <person name="Kavagutti S V."/>
        </authorList>
    </citation>
    <scope>NUCLEOTIDE SEQUENCE</scope>
</reference>
<dbReference type="Pfam" id="PF12007">
    <property type="entry name" value="DUF3501"/>
    <property type="match status" value="1"/>
</dbReference>
<dbReference type="AlphaFoldDB" id="A0A6J7J7Q4"/>
<accession>A0A6J7J7Q4</accession>
<proteinExistence type="predicted"/>
<name>A0A6J7J7Q4_9ZZZZ</name>
<evidence type="ECO:0000313" key="1">
    <source>
        <dbReference type="EMBL" id="CAB4939159.1"/>
    </source>
</evidence>
<dbReference type="InterPro" id="IPR021890">
    <property type="entry name" value="DUF3501"/>
</dbReference>
<protein>
    <submittedName>
        <fullName evidence="1">Unannotated protein</fullName>
    </submittedName>
</protein>
<sequence length="205" mass="22627">MSRTLARDRLVLDRAAYLADVRPELRARLIPLRASRRARLGDSLALEFENSETLLYQVQEMLMVEGVVDESAVTDELDAYSRLLPESHSLCATLFIEAGDVTTVKEELRALSGIQHSIRLEVSVSGGPPRVIAGIEVPGPDEEGPSEITHAVHFLRFSFDDQSRDAFRDPSVVVELVVEHPAYAAAVPLEGDLRLLLLADLSLEQ</sequence>
<dbReference type="EMBL" id="CAFBNF010000060">
    <property type="protein sequence ID" value="CAB4939159.1"/>
    <property type="molecule type" value="Genomic_DNA"/>
</dbReference>
<organism evidence="1">
    <name type="scientific">freshwater metagenome</name>
    <dbReference type="NCBI Taxonomy" id="449393"/>
    <lineage>
        <taxon>unclassified sequences</taxon>
        <taxon>metagenomes</taxon>
        <taxon>ecological metagenomes</taxon>
    </lineage>
</organism>
<gene>
    <name evidence="1" type="ORF">UFOPK3773_00742</name>
</gene>